<proteinExistence type="inferred from homology"/>
<dbReference type="PANTHER" id="PTHR30026">
    <property type="entry name" value="OUTER MEMBRANE PROTEIN TOLC"/>
    <property type="match status" value="1"/>
</dbReference>
<evidence type="ECO:0000313" key="10">
    <source>
        <dbReference type="Proteomes" id="UP000317557"/>
    </source>
</evidence>
<dbReference type="GO" id="GO:1990281">
    <property type="term" value="C:efflux pump complex"/>
    <property type="evidence" value="ECO:0007669"/>
    <property type="project" value="TreeGrafter"/>
</dbReference>
<dbReference type="AlphaFoldDB" id="A0A521FEY7"/>
<feature type="coiled-coil region" evidence="8">
    <location>
        <begin position="198"/>
        <end position="253"/>
    </location>
</feature>
<dbReference type="Pfam" id="PF02321">
    <property type="entry name" value="OEP"/>
    <property type="match status" value="1"/>
</dbReference>
<dbReference type="RefSeq" id="WP_142455987.1">
    <property type="nucleotide sequence ID" value="NZ_FXTP01000018.1"/>
</dbReference>
<evidence type="ECO:0000256" key="4">
    <source>
        <dbReference type="ARBA" id="ARBA00022452"/>
    </source>
</evidence>
<comment type="similarity">
    <text evidence="2">Belongs to the outer membrane factor (OMF) (TC 1.B.17) family.</text>
</comment>
<keyword evidence="6" id="KW-0472">Membrane</keyword>
<accession>A0A521FEY7</accession>
<gene>
    <name evidence="9" type="ORF">SAMN06265219_11810</name>
</gene>
<dbReference type="OrthoDB" id="1674454at2"/>
<dbReference type="GO" id="GO:0015562">
    <property type="term" value="F:efflux transmembrane transporter activity"/>
    <property type="evidence" value="ECO:0007669"/>
    <property type="project" value="InterPro"/>
</dbReference>
<dbReference type="GO" id="GO:0015288">
    <property type="term" value="F:porin activity"/>
    <property type="evidence" value="ECO:0007669"/>
    <property type="project" value="TreeGrafter"/>
</dbReference>
<name>A0A521FEY7_9BACT</name>
<dbReference type="Proteomes" id="UP000317557">
    <property type="component" value="Unassembled WGS sequence"/>
</dbReference>
<keyword evidence="8" id="KW-0175">Coiled coil</keyword>
<evidence type="ECO:0000256" key="6">
    <source>
        <dbReference type="ARBA" id="ARBA00023136"/>
    </source>
</evidence>
<dbReference type="GO" id="GO:0009279">
    <property type="term" value="C:cell outer membrane"/>
    <property type="evidence" value="ECO:0007669"/>
    <property type="project" value="UniProtKB-SubCell"/>
</dbReference>
<keyword evidence="7" id="KW-0998">Cell outer membrane</keyword>
<evidence type="ECO:0000256" key="2">
    <source>
        <dbReference type="ARBA" id="ARBA00007613"/>
    </source>
</evidence>
<dbReference type="InterPro" id="IPR003423">
    <property type="entry name" value="OMP_efflux"/>
</dbReference>
<protein>
    <submittedName>
        <fullName evidence="9">Outer membrane protein TolC</fullName>
    </submittedName>
</protein>
<keyword evidence="5" id="KW-0812">Transmembrane</keyword>
<comment type="subcellular location">
    <subcellularLocation>
        <location evidence="1">Cell outer membrane</location>
    </subcellularLocation>
</comment>
<sequence>METKNTKLVYLVTYLVLLLGWPASLKAQTLNTDAELHRLVHDAIASSQSVGIEQNNAQAAENNRKKAYQTYLPTISFTGSFTHLNDDITFPSNLETLLMGTQQLLVKEQLGMGFNDPLPPSVPLQEVDPIQEQDIWKATLGADMVLFSGLKVPYLAKAAEHQRKAHEALSVKEQTAIIRQTVEAYKSLALLQKSAEVLDNSERRLNEQRRYVDKAVNQGMATELETARINLAAQQLEEKRIELNAQRELVIALLQQLTGHPEEELKQLSPVLTQWETGGEMLDASHRPEMEALKEAQRATEFKKKSMYSAYLPQVKLYGRKELYEDDLSLLDPEWMVGVGLKWELFDGLKRSRDLQNAKIEVENSKLKKDLIGEQLQLNLTKAYLDLDKANQKIRVAEQQMHTAQRAYTISQKQYEVGLISQKDYLEAENDLQQAELSHSKALFTQNMAVIDYLIAGGKLSEAMHINQEIQ</sequence>
<dbReference type="EMBL" id="FXTP01000018">
    <property type="protein sequence ID" value="SMO94689.1"/>
    <property type="molecule type" value="Genomic_DNA"/>
</dbReference>
<dbReference type="Gene3D" id="1.20.1600.10">
    <property type="entry name" value="Outer membrane efflux proteins (OEP)"/>
    <property type="match status" value="1"/>
</dbReference>
<reference evidence="9 10" key="1">
    <citation type="submission" date="2017-05" db="EMBL/GenBank/DDBJ databases">
        <authorList>
            <person name="Varghese N."/>
            <person name="Submissions S."/>
        </authorList>
    </citation>
    <scope>NUCLEOTIDE SEQUENCE [LARGE SCALE GENOMIC DNA]</scope>
    <source>
        <strain evidence="9 10">DSM 21985</strain>
    </source>
</reference>
<dbReference type="PANTHER" id="PTHR30026:SF20">
    <property type="entry name" value="OUTER MEMBRANE PROTEIN TOLC"/>
    <property type="match status" value="1"/>
</dbReference>
<organism evidence="9 10">
    <name type="scientific">Gracilimonas mengyeensis</name>
    <dbReference type="NCBI Taxonomy" id="1302730"/>
    <lineage>
        <taxon>Bacteria</taxon>
        <taxon>Pseudomonadati</taxon>
        <taxon>Balneolota</taxon>
        <taxon>Balneolia</taxon>
        <taxon>Balneolales</taxon>
        <taxon>Balneolaceae</taxon>
        <taxon>Gracilimonas</taxon>
    </lineage>
</organism>
<keyword evidence="10" id="KW-1185">Reference proteome</keyword>
<evidence type="ECO:0000256" key="1">
    <source>
        <dbReference type="ARBA" id="ARBA00004442"/>
    </source>
</evidence>
<evidence type="ECO:0000256" key="5">
    <source>
        <dbReference type="ARBA" id="ARBA00022692"/>
    </source>
</evidence>
<keyword evidence="3" id="KW-0813">Transport</keyword>
<evidence type="ECO:0000256" key="3">
    <source>
        <dbReference type="ARBA" id="ARBA00022448"/>
    </source>
</evidence>
<feature type="coiled-coil region" evidence="8">
    <location>
        <begin position="380"/>
        <end position="407"/>
    </location>
</feature>
<evidence type="ECO:0000313" key="9">
    <source>
        <dbReference type="EMBL" id="SMO94689.1"/>
    </source>
</evidence>
<evidence type="ECO:0000256" key="8">
    <source>
        <dbReference type="SAM" id="Coils"/>
    </source>
</evidence>
<dbReference type="InterPro" id="IPR051906">
    <property type="entry name" value="TolC-like"/>
</dbReference>
<keyword evidence="4" id="KW-1134">Transmembrane beta strand</keyword>
<dbReference type="SUPFAM" id="SSF56954">
    <property type="entry name" value="Outer membrane efflux proteins (OEP)"/>
    <property type="match status" value="1"/>
</dbReference>
<evidence type="ECO:0000256" key="7">
    <source>
        <dbReference type="ARBA" id="ARBA00023237"/>
    </source>
</evidence>